<proteinExistence type="predicted"/>
<name>A0ACC0U2X6_9AGAM</name>
<protein>
    <submittedName>
        <fullName evidence="1">Uncharacterized protein</fullName>
    </submittedName>
</protein>
<evidence type="ECO:0000313" key="2">
    <source>
        <dbReference type="Proteomes" id="UP001207468"/>
    </source>
</evidence>
<sequence length="488" mass="54391">MSIKLEIHPSSSSLDLLGPPDPSSAYSLSGYISISLTSPHSLFERRRAVRIILRSLVITFEGQAELVTHEAGYTSVRLCTISKELVSKTTVELSNDGHEDEEEPCSWHVMFDLQIPGWLPASDLYGDSRQGFSGTQYNLFATMKFSNVEEGFTAHAKRREITLQRFALPPRSSESASRNTTYYSVTPNEQATRPEDNPCLIPADIVSKIELLASVPARVNVGEEKIPFVLSVRTSGLPDSQAAKLRVSQLSLDLQQVERYSSTASAYATRFPLPPEKNQPPNKPLREAHPVHTLYDIGLLAKPFPFVLEDSHSLLPESKRVDIQLNSADNTRKCAKGLHPTKWFTMESQVPFMRSLSPRKDDALLWTGTPRLRESSQSPFFSVAHVLRVIITLSYEGTDDGKSCLTSFLAFSLPLNFVRTRSSHPRSPSPERSDASAFLPSTRLPPSQPYHVPDLPAYSQLFYPNGDLRHDDSIPLPLYTPSPRSLLT</sequence>
<reference evidence="1" key="1">
    <citation type="submission" date="2021-03" db="EMBL/GenBank/DDBJ databases">
        <title>Evolutionary priming and transition to the ectomycorrhizal habit in an iconic lineage of mushroom-forming fungi: is preadaptation a requirement?</title>
        <authorList>
            <consortium name="DOE Joint Genome Institute"/>
            <person name="Looney B.P."/>
            <person name="Miyauchi S."/>
            <person name="Morin E."/>
            <person name="Drula E."/>
            <person name="Courty P.E."/>
            <person name="Chicoki N."/>
            <person name="Fauchery L."/>
            <person name="Kohler A."/>
            <person name="Kuo A."/>
            <person name="LaButti K."/>
            <person name="Pangilinan J."/>
            <person name="Lipzen A."/>
            <person name="Riley R."/>
            <person name="Andreopoulos W."/>
            <person name="He G."/>
            <person name="Johnson J."/>
            <person name="Barry K.W."/>
            <person name="Grigoriev I.V."/>
            <person name="Nagy L."/>
            <person name="Hibbett D."/>
            <person name="Henrissat B."/>
            <person name="Matheny P.B."/>
            <person name="Labbe J."/>
            <person name="Martin A.F."/>
        </authorList>
    </citation>
    <scope>NUCLEOTIDE SEQUENCE</scope>
    <source>
        <strain evidence="1">BPL698</strain>
    </source>
</reference>
<organism evidence="1 2">
    <name type="scientific">Russula earlei</name>
    <dbReference type="NCBI Taxonomy" id="71964"/>
    <lineage>
        <taxon>Eukaryota</taxon>
        <taxon>Fungi</taxon>
        <taxon>Dikarya</taxon>
        <taxon>Basidiomycota</taxon>
        <taxon>Agaricomycotina</taxon>
        <taxon>Agaricomycetes</taxon>
        <taxon>Russulales</taxon>
        <taxon>Russulaceae</taxon>
        <taxon>Russula</taxon>
    </lineage>
</organism>
<dbReference type="EMBL" id="JAGFNK010000212">
    <property type="protein sequence ID" value="KAI9458276.1"/>
    <property type="molecule type" value="Genomic_DNA"/>
</dbReference>
<accession>A0ACC0U2X6</accession>
<evidence type="ECO:0000313" key="1">
    <source>
        <dbReference type="EMBL" id="KAI9458276.1"/>
    </source>
</evidence>
<keyword evidence="2" id="KW-1185">Reference proteome</keyword>
<comment type="caution">
    <text evidence="1">The sequence shown here is derived from an EMBL/GenBank/DDBJ whole genome shotgun (WGS) entry which is preliminary data.</text>
</comment>
<gene>
    <name evidence="1" type="ORF">F5148DRAFT_1287458</name>
</gene>
<dbReference type="Proteomes" id="UP001207468">
    <property type="component" value="Unassembled WGS sequence"/>
</dbReference>